<evidence type="ECO:0000313" key="2">
    <source>
        <dbReference type="EMBL" id="MCG2615281.1"/>
    </source>
</evidence>
<keyword evidence="3" id="KW-1185">Reference proteome</keyword>
<gene>
    <name evidence="2" type="ORF">LZZ85_13360</name>
</gene>
<organism evidence="2 3">
    <name type="scientific">Terrimonas ginsenosidimutans</name>
    <dbReference type="NCBI Taxonomy" id="2908004"/>
    <lineage>
        <taxon>Bacteria</taxon>
        <taxon>Pseudomonadati</taxon>
        <taxon>Bacteroidota</taxon>
        <taxon>Chitinophagia</taxon>
        <taxon>Chitinophagales</taxon>
        <taxon>Chitinophagaceae</taxon>
        <taxon>Terrimonas</taxon>
    </lineage>
</organism>
<keyword evidence="1" id="KW-0472">Membrane</keyword>
<protein>
    <recommendedName>
        <fullName evidence="4">CCDC81-like prokaryotic HU domain-containing protein</fullName>
    </recommendedName>
</protein>
<keyword evidence="1" id="KW-0812">Transmembrane</keyword>
<dbReference type="RefSeq" id="WP_237872494.1">
    <property type="nucleotide sequence ID" value="NZ_JAKLTR010000008.1"/>
</dbReference>
<dbReference type="EMBL" id="JAKLTR010000008">
    <property type="protein sequence ID" value="MCG2615281.1"/>
    <property type="molecule type" value="Genomic_DNA"/>
</dbReference>
<name>A0ABS9KSJ5_9BACT</name>
<keyword evidence="1" id="KW-1133">Transmembrane helix</keyword>
<sequence>MKITSLLSQYLYTHHRLDLPGIGTFLLDPSAIQALENVKQRAAVLEGISFQNNPSIKESPELVAYISAQTGKMKPLAASDLESFIEIAQQFLNIGKPYTLDGIGTLVKTNLKDFEFIPIAISAEKVKEQLATPKEIAAKASAIREEAQASAAPAPQYESFLTDAPAKKGWKKPAIALALIAGLGLTIWGGYAISKNMAAEKASTSVVQEEPAPQVDSSALLAVTPDTLANETPVIADNYKYVLEEAPKQRIIKRYNQLRTNLWDVKLETTDSVRFKLYLILPAHNDTTRVLDSLTAMTGRRVYIEHQN</sequence>
<evidence type="ECO:0000256" key="1">
    <source>
        <dbReference type="SAM" id="Phobius"/>
    </source>
</evidence>
<reference evidence="2" key="1">
    <citation type="submission" date="2022-01" db="EMBL/GenBank/DDBJ databases">
        <authorList>
            <person name="Jo J.-H."/>
            <person name="Im W.-T."/>
        </authorList>
    </citation>
    <scope>NUCLEOTIDE SEQUENCE</scope>
    <source>
        <strain evidence="2">NA20</strain>
    </source>
</reference>
<accession>A0ABS9KSJ5</accession>
<feature type="transmembrane region" description="Helical" evidence="1">
    <location>
        <begin position="174"/>
        <end position="193"/>
    </location>
</feature>
<evidence type="ECO:0008006" key="4">
    <source>
        <dbReference type="Google" id="ProtNLM"/>
    </source>
</evidence>
<comment type="caution">
    <text evidence="2">The sequence shown here is derived from an EMBL/GenBank/DDBJ whole genome shotgun (WGS) entry which is preliminary data.</text>
</comment>
<proteinExistence type="predicted"/>
<dbReference type="Proteomes" id="UP001165367">
    <property type="component" value="Unassembled WGS sequence"/>
</dbReference>
<evidence type="ECO:0000313" key="3">
    <source>
        <dbReference type="Proteomes" id="UP001165367"/>
    </source>
</evidence>